<evidence type="ECO:0000256" key="3">
    <source>
        <dbReference type="ARBA" id="ARBA00023002"/>
    </source>
</evidence>
<dbReference type="GO" id="GO:0047134">
    <property type="term" value="F:protein-disulfide reductase [NAD(P)H] activity"/>
    <property type="evidence" value="ECO:0007669"/>
    <property type="project" value="UniProtKB-EC"/>
</dbReference>
<keyword evidence="3" id="KW-0560">Oxidoreductase</keyword>
<keyword evidence="2" id="KW-0677">Repeat</keyword>
<dbReference type="PANTHER" id="PTHR13871:SF96">
    <property type="entry name" value="THIOREDOXIN DOMAIN-CONTAINING PROTEIN"/>
    <property type="match status" value="1"/>
</dbReference>
<dbReference type="Pfam" id="PF13905">
    <property type="entry name" value="Thioredoxin_8"/>
    <property type="match status" value="1"/>
</dbReference>
<gene>
    <name evidence="8" type="ORF">BgAZ_201160</name>
</gene>
<sequence>MAEASTVNSTLNDVPIRNVSLYNQRGEAVPTEELKGMSVGLLFCNGTNPSCLSILPFLIQYYKSVNGGSPLKKIEIVYISCDGTKESFDRNVKRMPWLHLAHDDAMNSVLKRRYNVTDVEGNYGCSSAMEIPSIVVIDHLGVEIQRFPLYHGREESNQLLRRWDWRSSTFP</sequence>
<dbReference type="InterPro" id="IPR012336">
    <property type="entry name" value="Thioredoxin-like_fold"/>
</dbReference>
<evidence type="ECO:0000256" key="6">
    <source>
        <dbReference type="ARBA" id="ARBA00047804"/>
    </source>
</evidence>
<dbReference type="EMBL" id="JAVEPI010000002">
    <property type="protein sequence ID" value="KAK1443240.1"/>
    <property type="molecule type" value="Genomic_DNA"/>
</dbReference>
<protein>
    <recommendedName>
        <fullName evidence="1">protein-disulfide reductase</fullName>
        <ecNumber evidence="1">1.8.1.8</ecNumber>
    </recommendedName>
</protein>
<comment type="catalytic activity">
    <reaction evidence="6">
        <text>[protein]-dithiol + NADP(+) = [protein]-disulfide + NADPH + H(+)</text>
        <dbReference type="Rhea" id="RHEA:18753"/>
        <dbReference type="Rhea" id="RHEA-COMP:10593"/>
        <dbReference type="Rhea" id="RHEA-COMP:10594"/>
        <dbReference type="ChEBI" id="CHEBI:15378"/>
        <dbReference type="ChEBI" id="CHEBI:29950"/>
        <dbReference type="ChEBI" id="CHEBI:50058"/>
        <dbReference type="ChEBI" id="CHEBI:57783"/>
        <dbReference type="ChEBI" id="CHEBI:58349"/>
        <dbReference type="EC" id="1.8.1.8"/>
    </reaction>
</comment>
<evidence type="ECO:0000256" key="5">
    <source>
        <dbReference type="ARBA" id="ARBA00047388"/>
    </source>
</evidence>
<reference evidence="8" key="1">
    <citation type="submission" date="2023-08" db="EMBL/GenBank/DDBJ databases">
        <title>Draft sequence of the Babesia gibsoni genome.</title>
        <authorList>
            <person name="Yamagishi J.Y."/>
            <person name="Xuan X.X."/>
        </authorList>
    </citation>
    <scope>NUCLEOTIDE SEQUENCE</scope>
    <source>
        <strain evidence="8">Azabu</strain>
    </source>
</reference>
<keyword evidence="9" id="KW-1185">Reference proteome</keyword>
<evidence type="ECO:0000256" key="1">
    <source>
        <dbReference type="ARBA" id="ARBA00012612"/>
    </source>
</evidence>
<dbReference type="InterPro" id="IPR052259">
    <property type="entry name" value="Nucleoredoxin-like"/>
</dbReference>
<accession>A0AAD8LIA7</accession>
<dbReference type="Gene3D" id="3.40.30.10">
    <property type="entry name" value="Glutaredoxin"/>
    <property type="match status" value="1"/>
</dbReference>
<evidence type="ECO:0000313" key="8">
    <source>
        <dbReference type="EMBL" id="KAK1443240.1"/>
    </source>
</evidence>
<evidence type="ECO:0000313" key="9">
    <source>
        <dbReference type="Proteomes" id="UP001230268"/>
    </source>
</evidence>
<dbReference type="PANTHER" id="PTHR13871">
    <property type="entry name" value="THIOREDOXIN"/>
    <property type="match status" value="1"/>
</dbReference>
<keyword evidence="4" id="KW-0520">NAD</keyword>
<dbReference type="SUPFAM" id="SSF52833">
    <property type="entry name" value="Thioredoxin-like"/>
    <property type="match status" value="1"/>
</dbReference>
<dbReference type="Proteomes" id="UP001230268">
    <property type="component" value="Unassembled WGS sequence"/>
</dbReference>
<organism evidence="8 9">
    <name type="scientific">Babesia gibsoni</name>
    <dbReference type="NCBI Taxonomy" id="33632"/>
    <lineage>
        <taxon>Eukaryota</taxon>
        <taxon>Sar</taxon>
        <taxon>Alveolata</taxon>
        <taxon>Apicomplexa</taxon>
        <taxon>Aconoidasida</taxon>
        <taxon>Piroplasmida</taxon>
        <taxon>Babesiidae</taxon>
        <taxon>Babesia</taxon>
    </lineage>
</organism>
<evidence type="ECO:0000256" key="2">
    <source>
        <dbReference type="ARBA" id="ARBA00022737"/>
    </source>
</evidence>
<comment type="caution">
    <text evidence="8">The sequence shown here is derived from an EMBL/GenBank/DDBJ whole genome shotgun (WGS) entry which is preliminary data.</text>
</comment>
<dbReference type="AlphaFoldDB" id="A0AAD8LIA7"/>
<dbReference type="InterPro" id="IPR036249">
    <property type="entry name" value="Thioredoxin-like_sf"/>
</dbReference>
<dbReference type="EC" id="1.8.1.8" evidence="1"/>
<feature type="domain" description="Thioredoxin-like fold" evidence="7">
    <location>
        <begin position="38"/>
        <end position="139"/>
    </location>
</feature>
<name>A0AAD8LIA7_BABGI</name>
<evidence type="ECO:0000256" key="4">
    <source>
        <dbReference type="ARBA" id="ARBA00023027"/>
    </source>
</evidence>
<comment type="catalytic activity">
    <reaction evidence="5">
        <text>[protein]-dithiol + NAD(+) = [protein]-disulfide + NADH + H(+)</text>
        <dbReference type="Rhea" id="RHEA:18749"/>
        <dbReference type="Rhea" id="RHEA-COMP:10593"/>
        <dbReference type="Rhea" id="RHEA-COMP:10594"/>
        <dbReference type="ChEBI" id="CHEBI:15378"/>
        <dbReference type="ChEBI" id="CHEBI:29950"/>
        <dbReference type="ChEBI" id="CHEBI:50058"/>
        <dbReference type="ChEBI" id="CHEBI:57540"/>
        <dbReference type="ChEBI" id="CHEBI:57945"/>
        <dbReference type="EC" id="1.8.1.8"/>
    </reaction>
</comment>
<evidence type="ECO:0000259" key="7">
    <source>
        <dbReference type="Pfam" id="PF13905"/>
    </source>
</evidence>
<proteinExistence type="predicted"/>